<evidence type="ECO:0000256" key="4">
    <source>
        <dbReference type="ARBA" id="ARBA00022670"/>
    </source>
</evidence>
<dbReference type="GO" id="GO:0015031">
    <property type="term" value="P:protein transport"/>
    <property type="evidence" value="ECO:0007669"/>
    <property type="project" value="UniProtKB-KW"/>
</dbReference>
<evidence type="ECO:0000256" key="3">
    <source>
        <dbReference type="ARBA" id="ARBA00022490"/>
    </source>
</evidence>
<evidence type="ECO:0000259" key="12">
    <source>
        <dbReference type="Pfam" id="PF03416"/>
    </source>
</evidence>
<comment type="function">
    <text evidence="10">Required for selective autophagic degradation of the nucleus (nucleophagy) as well as for mitophagy which contributes to regulate mitochondrial quantity and quality by eliminating the mitochondria to a basal level to fulfill cellular energy requirements and preventing excess ROS production.</text>
</comment>
<accession>A0A4P9XSM6</accession>
<feature type="compositionally biased region" description="Basic and acidic residues" evidence="11">
    <location>
        <begin position="1"/>
        <end position="10"/>
    </location>
</feature>
<evidence type="ECO:0000313" key="14">
    <source>
        <dbReference type="Proteomes" id="UP000271241"/>
    </source>
</evidence>
<dbReference type="GO" id="GO:0016485">
    <property type="term" value="P:protein processing"/>
    <property type="evidence" value="ECO:0007669"/>
    <property type="project" value="TreeGrafter"/>
</dbReference>
<feature type="compositionally biased region" description="Basic and acidic residues" evidence="11">
    <location>
        <begin position="50"/>
        <end position="59"/>
    </location>
</feature>
<dbReference type="Proteomes" id="UP000271241">
    <property type="component" value="Unassembled WGS sequence"/>
</dbReference>
<evidence type="ECO:0000256" key="11">
    <source>
        <dbReference type="SAM" id="MobiDB-lite"/>
    </source>
</evidence>
<feature type="region of interest" description="Disordered" evidence="11">
    <location>
        <begin position="328"/>
        <end position="354"/>
    </location>
</feature>
<dbReference type="EMBL" id="KZ992537">
    <property type="protein sequence ID" value="RKP09148.1"/>
    <property type="molecule type" value="Genomic_DNA"/>
</dbReference>
<dbReference type="EC" id="3.4.22.-" evidence="10"/>
<comment type="subcellular location">
    <subcellularLocation>
        <location evidence="10">Nucleus</location>
    </subcellularLocation>
    <subcellularLocation>
        <location evidence="10">Cytoplasm</location>
    </subcellularLocation>
</comment>
<proteinExistence type="inferred from homology"/>
<protein>
    <recommendedName>
        <fullName evidence="10">Cysteine protease</fullName>
        <ecNumber evidence="10">3.4.22.-</ecNumber>
    </recommendedName>
</protein>
<dbReference type="GO" id="GO:0034727">
    <property type="term" value="P:piecemeal microautophagy of the nucleus"/>
    <property type="evidence" value="ECO:0007669"/>
    <property type="project" value="TreeGrafter"/>
</dbReference>
<comment type="catalytic activity">
    <reaction evidence="9">
        <text>[protein]-C-terminal L-amino acid-glycyl-phosphatidylethanolamide + H2O = [protein]-C-terminal L-amino acid-glycine + a 1,2-diacyl-sn-glycero-3-phosphoethanolamine</text>
        <dbReference type="Rhea" id="RHEA:67548"/>
        <dbReference type="Rhea" id="RHEA-COMP:17323"/>
        <dbReference type="Rhea" id="RHEA-COMP:17324"/>
        <dbReference type="ChEBI" id="CHEBI:15377"/>
        <dbReference type="ChEBI" id="CHEBI:64612"/>
        <dbReference type="ChEBI" id="CHEBI:172940"/>
        <dbReference type="ChEBI" id="CHEBI:172941"/>
    </reaction>
    <physiologicalReaction direction="left-to-right" evidence="9">
        <dbReference type="Rhea" id="RHEA:67549"/>
    </physiologicalReaction>
</comment>
<dbReference type="GO" id="GO:0000423">
    <property type="term" value="P:mitophagy"/>
    <property type="evidence" value="ECO:0007669"/>
    <property type="project" value="TreeGrafter"/>
</dbReference>
<name>A0A4P9XSM6_9FUNG</name>
<evidence type="ECO:0000256" key="7">
    <source>
        <dbReference type="ARBA" id="ARBA00022927"/>
    </source>
</evidence>
<keyword evidence="14" id="KW-1185">Reference proteome</keyword>
<evidence type="ECO:0000256" key="8">
    <source>
        <dbReference type="ARBA" id="ARBA00023006"/>
    </source>
</evidence>
<evidence type="ECO:0000256" key="9">
    <source>
        <dbReference type="ARBA" id="ARBA00029362"/>
    </source>
</evidence>
<keyword evidence="5 10" id="KW-0378">Hydrolase</keyword>
<evidence type="ECO:0000256" key="10">
    <source>
        <dbReference type="RuleBase" id="RU363115"/>
    </source>
</evidence>
<dbReference type="PANTHER" id="PTHR22624">
    <property type="entry name" value="CYSTEINE PROTEASE ATG4"/>
    <property type="match status" value="1"/>
</dbReference>
<dbReference type="InterPro" id="IPR046792">
    <property type="entry name" value="Peptidase_C54_cat"/>
</dbReference>
<keyword evidence="6" id="KW-0788">Thiol protease</keyword>
<dbReference type="Pfam" id="PF03416">
    <property type="entry name" value="Peptidase_C54"/>
    <property type="match status" value="1"/>
</dbReference>
<feature type="domain" description="Peptidase C54 catalytic" evidence="12">
    <location>
        <begin position="381"/>
        <end position="435"/>
    </location>
</feature>
<gene>
    <name evidence="13" type="ORF">THASP1DRAFT_29048</name>
</gene>
<feature type="region of interest" description="Disordered" evidence="11">
    <location>
        <begin position="1"/>
        <end position="70"/>
    </location>
</feature>
<evidence type="ECO:0000313" key="13">
    <source>
        <dbReference type="EMBL" id="RKP09148.1"/>
    </source>
</evidence>
<feature type="region of interest" description="Disordered" evidence="11">
    <location>
        <begin position="105"/>
        <end position="161"/>
    </location>
</feature>
<keyword evidence="7" id="KW-0653">Protein transport</keyword>
<feature type="compositionally biased region" description="Polar residues" evidence="11">
    <location>
        <begin position="339"/>
        <end position="348"/>
    </location>
</feature>
<evidence type="ECO:0000256" key="2">
    <source>
        <dbReference type="ARBA" id="ARBA00022448"/>
    </source>
</evidence>
<dbReference type="AlphaFoldDB" id="A0A4P9XSM6"/>
<keyword evidence="4 10" id="KW-0645">Protease</keyword>
<evidence type="ECO:0000256" key="5">
    <source>
        <dbReference type="ARBA" id="ARBA00022801"/>
    </source>
</evidence>
<dbReference type="GO" id="GO:0005737">
    <property type="term" value="C:cytoplasm"/>
    <property type="evidence" value="ECO:0007669"/>
    <property type="project" value="UniProtKB-SubCell"/>
</dbReference>
<dbReference type="GO" id="GO:0004197">
    <property type="term" value="F:cysteine-type endopeptidase activity"/>
    <property type="evidence" value="ECO:0007669"/>
    <property type="project" value="TreeGrafter"/>
</dbReference>
<keyword evidence="3 10" id="KW-0963">Cytoplasm</keyword>
<dbReference type="GO" id="GO:0005634">
    <property type="term" value="C:nucleus"/>
    <property type="evidence" value="ECO:0007669"/>
    <property type="project" value="UniProtKB-SubCell"/>
</dbReference>
<dbReference type="InterPro" id="IPR038765">
    <property type="entry name" value="Papain-like_cys_pep_sf"/>
</dbReference>
<feature type="compositionally biased region" description="Basic and acidic residues" evidence="11">
    <location>
        <begin position="127"/>
        <end position="136"/>
    </location>
</feature>
<comment type="similarity">
    <text evidence="1 10">Belongs to the peptidase C54 family.</text>
</comment>
<organism evidence="13 14">
    <name type="scientific">Thamnocephalis sphaerospora</name>
    <dbReference type="NCBI Taxonomy" id="78915"/>
    <lineage>
        <taxon>Eukaryota</taxon>
        <taxon>Fungi</taxon>
        <taxon>Fungi incertae sedis</taxon>
        <taxon>Zoopagomycota</taxon>
        <taxon>Zoopagomycotina</taxon>
        <taxon>Zoopagomycetes</taxon>
        <taxon>Zoopagales</taxon>
        <taxon>Sigmoideomycetaceae</taxon>
        <taxon>Thamnocephalis</taxon>
    </lineage>
</organism>
<dbReference type="PANTHER" id="PTHR22624:SF49">
    <property type="entry name" value="CYSTEINE PROTEASE"/>
    <property type="match status" value="1"/>
</dbReference>
<evidence type="ECO:0000256" key="6">
    <source>
        <dbReference type="ARBA" id="ARBA00022807"/>
    </source>
</evidence>
<keyword evidence="2" id="KW-0813">Transport</keyword>
<dbReference type="GO" id="GO:0019786">
    <property type="term" value="F:protein-phosphatidylethanolamide deconjugating activity"/>
    <property type="evidence" value="ECO:0007669"/>
    <property type="project" value="InterPro"/>
</dbReference>
<keyword evidence="8" id="KW-0072">Autophagy</keyword>
<dbReference type="InterPro" id="IPR005078">
    <property type="entry name" value="Peptidase_C54"/>
</dbReference>
<dbReference type="GO" id="GO:0035973">
    <property type="term" value="P:aggrephagy"/>
    <property type="evidence" value="ECO:0007669"/>
    <property type="project" value="TreeGrafter"/>
</dbReference>
<dbReference type="SUPFAM" id="SSF54001">
    <property type="entry name" value="Cysteine proteinases"/>
    <property type="match status" value="1"/>
</dbReference>
<keyword evidence="10" id="KW-0539">Nucleus</keyword>
<evidence type="ECO:0000256" key="1">
    <source>
        <dbReference type="ARBA" id="ARBA00010958"/>
    </source>
</evidence>
<reference evidence="14" key="1">
    <citation type="journal article" date="2018" name="Nat. Microbiol.">
        <title>Leveraging single-cell genomics to expand the fungal tree of life.</title>
        <authorList>
            <person name="Ahrendt S.R."/>
            <person name="Quandt C.A."/>
            <person name="Ciobanu D."/>
            <person name="Clum A."/>
            <person name="Salamov A."/>
            <person name="Andreopoulos B."/>
            <person name="Cheng J.F."/>
            <person name="Woyke T."/>
            <person name="Pelin A."/>
            <person name="Henrissat B."/>
            <person name="Reynolds N.K."/>
            <person name="Benny G.L."/>
            <person name="Smith M.E."/>
            <person name="James T.Y."/>
            <person name="Grigoriev I.V."/>
        </authorList>
    </citation>
    <scope>NUCLEOTIDE SEQUENCE [LARGE SCALE GENOMIC DNA]</scope>
    <source>
        <strain evidence="14">RSA 1356</strain>
    </source>
</reference>
<sequence length="440" mass="46868">MVHASSDDCAKSYANDFSPTDASMESEAQDELVGHITRPMPIAANAGRNADSKAAKRESFTIVSGPSPADVVSVYGSFPDDGNGRSLANSPPLCMYAYEKTRSGSPLMGDMDDSKHTGPPSGTARSWDSRESDHDSGSMSDDEDDGNESGSVSGADDNGVRASTVFVQRPATAVLDDEELVDVMHSHSEPDTESPGLLVRVHPADDASELSPAELLQGWEDATRSVSRSNTPSNGAALVVQPAGELVSAVYDVAADLNRRLSNWWHSNHPEDMPEDLVSPPSSPSAMPSTHIPPINAPVAAENAKTGHQSSLVAEKMPEAASSIAGTVKSDGVADPSKGTATSPSTPTLPEGKHTSSARAIWLLGQRYQIGGSSNSTELPRDFRLDFYSRIWCTYRTQFEPIGNTSFCSDDGWGCMMRTGQSLFAQALLFHYNGRGKCFH</sequence>
<dbReference type="OrthoDB" id="5598735at2759"/>
<dbReference type="STRING" id="78915.A0A4P9XSM6"/>
<dbReference type="GO" id="GO:0000045">
    <property type="term" value="P:autophagosome assembly"/>
    <property type="evidence" value="ECO:0007669"/>
    <property type="project" value="TreeGrafter"/>
</dbReference>